<evidence type="ECO:0000313" key="2">
    <source>
        <dbReference type="EMBL" id="KAI3434935.1"/>
    </source>
</evidence>
<feature type="region of interest" description="Disordered" evidence="1">
    <location>
        <begin position="102"/>
        <end position="130"/>
    </location>
</feature>
<evidence type="ECO:0000256" key="1">
    <source>
        <dbReference type="SAM" id="MobiDB-lite"/>
    </source>
</evidence>
<dbReference type="EMBL" id="SIDB01000003">
    <property type="protein sequence ID" value="KAI3434935.1"/>
    <property type="molecule type" value="Genomic_DNA"/>
</dbReference>
<accession>A0A9D4Z096</accession>
<gene>
    <name evidence="2" type="ORF">D9Q98_002989</name>
</gene>
<dbReference type="AlphaFoldDB" id="A0A9D4Z096"/>
<evidence type="ECO:0000313" key="3">
    <source>
        <dbReference type="Proteomes" id="UP001055712"/>
    </source>
</evidence>
<proteinExistence type="predicted"/>
<organism evidence="2 3">
    <name type="scientific">Chlorella vulgaris</name>
    <name type="common">Green alga</name>
    <dbReference type="NCBI Taxonomy" id="3077"/>
    <lineage>
        <taxon>Eukaryota</taxon>
        <taxon>Viridiplantae</taxon>
        <taxon>Chlorophyta</taxon>
        <taxon>core chlorophytes</taxon>
        <taxon>Trebouxiophyceae</taxon>
        <taxon>Chlorellales</taxon>
        <taxon>Chlorellaceae</taxon>
        <taxon>Chlorella clade</taxon>
        <taxon>Chlorella</taxon>
    </lineage>
</organism>
<sequence length="244" mass="25952">MFGAILSALWSQDSPEQPRTPDRVSGVLAAVRAEADAYLAASRAQVAAMSADERRLLAAAGRARAGSRGKLERFASPEARAAHRHQEVLELAAIIQEDTENNQHAGAAAQAAREDQRFPASTKNQAPHTPIAAATPAAEAFAEQRIPASCVPACAQQVKLSAKEQADPSTAAVQPCGGQVPEHAAKAGQQAQRRAAEVASVDACRAPAREAVERVQRYQQQRHPVAVAARAHRFYPVPAEKKNQ</sequence>
<protein>
    <submittedName>
        <fullName evidence="2">Uncharacterized protein</fullName>
    </submittedName>
</protein>
<reference evidence="2" key="1">
    <citation type="journal article" date="2019" name="Plant J.">
        <title>Chlorella vulgaris genome assembly and annotation reveals the molecular basis for metabolic acclimation to high light conditions.</title>
        <authorList>
            <person name="Cecchin M."/>
            <person name="Marcolungo L."/>
            <person name="Rossato M."/>
            <person name="Girolomoni L."/>
            <person name="Cosentino E."/>
            <person name="Cuine S."/>
            <person name="Li-Beisson Y."/>
            <person name="Delledonne M."/>
            <person name="Ballottari M."/>
        </authorList>
    </citation>
    <scope>NUCLEOTIDE SEQUENCE</scope>
    <source>
        <strain evidence="2">211/11P</strain>
    </source>
</reference>
<keyword evidence="3" id="KW-1185">Reference proteome</keyword>
<reference evidence="2" key="2">
    <citation type="submission" date="2020-11" db="EMBL/GenBank/DDBJ databases">
        <authorList>
            <person name="Cecchin M."/>
            <person name="Marcolungo L."/>
            <person name="Rossato M."/>
            <person name="Girolomoni L."/>
            <person name="Cosentino E."/>
            <person name="Cuine S."/>
            <person name="Li-Beisson Y."/>
            <person name="Delledonne M."/>
            <person name="Ballottari M."/>
        </authorList>
    </citation>
    <scope>NUCLEOTIDE SEQUENCE</scope>
    <source>
        <strain evidence="2">211/11P</strain>
        <tissue evidence="2">Whole cell</tissue>
    </source>
</reference>
<comment type="caution">
    <text evidence="2">The sequence shown here is derived from an EMBL/GenBank/DDBJ whole genome shotgun (WGS) entry which is preliminary data.</text>
</comment>
<dbReference type="Proteomes" id="UP001055712">
    <property type="component" value="Unassembled WGS sequence"/>
</dbReference>
<name>A0A9D4Z096_CHLVU</name>